<name>A0A915HZN3_ROMCU</name>
<reference evidence="2" key="1">
    <citation type="submission" date="2022-11" db="UniProtKB">
        <authorList>
            <consortium name="WormBaseParasite"/>
        </authorList>
    </citation>
    <scope>IDENTIFICATION</scope>
</reference>
<sequence>MLACSKPPAWVVVVDGFRLILANFVIPCWFWKNTAGMRPAECSGPFQGLRAAKMQANARQWTAVGKGRQTGCPEIFS</sequence>
<dbReference type="Proteomes" id="UP000887565">
    <property type="component" value="Unplaced"/>
</dbReference>
<keyword evidence="1" id="KW-1185">Reference proteome</keyword>
<accession>A0A915HZN3</accession>
<evidence type="ECO:0000313" key="2">
    <source>
        <dbReference type="WBParaSite" id="nRc.2.0.1.t07028-RA"/>
    </source>
</evidence>
<organism evidence="1 2">
    <name type="scientific">Romanomermis culicivorax</name>
    <name type="common">Nematode worm</name>
    <dbReference type="NCBI Taxonomy" id="13658"/>
    <lineage>
        <taxon>Eukaryota</taxon>
        <taxon>Metazoa</taxon>
        <taxon>Ecdysozoa</taxon>
        <taxon>Nematoda</taxon>
        <taxon>Enoplea</taxon>
        <taxon>Dorylaimia</taxon>
        <taxon>Mermithida</taxon>
        <taxon>Mermithoidea</taxon>
        <taxon>Mermithidae</taxon>
        <taxon>Romanomermis</taxon>
    </lineage>
</organism>
<evidence type="ECO:0000313" key="1">
    <source>
        <dbReference type="Proteomes" id="UP000887565"/>
    </source>
</evidence>
<protein>
    <submittedName>
        <fullName evidence="2">Secreted protein</fullName>
    </submittedName>
</protein>
<dbReference type="WBParaSite" id="nRc.2.0.1.t07028-RA">
    <property type="protein sequence ID" value="nRc.2.0.1.t07028-RA"/>
    <property type="gene ID" value="nRc.2.0.1.g07028"/>
</dbReference>
<dbReference type="AlphaFoldDB" id="A0A915HZN3"/>
<proteinExistence type="predicted"/>